<dbReference type="EMBL" id="JASCXX010000019">
    <property type="protein sequence ID" value="MDI6450385.1"/>
    <property type="molecule type" value="Genomic_DNA"/>
</dbReference>
<dbReference type="InterPro" id="IPR013783">
    <property type="entry name" value="Ig-like_fold"/>
</dbReference>
<evidence type="ECO:0000256" key="2">
    <source>
        <dbReference type="ARBA" id="ARBA00023157"/>
    </source>
</evidence>
<protein>
    <submittedName>
        <fullName evidence="4">Discoidin domain-containing protein</fullName>
    </submittedName>
</protein>
<dbReference type="PANTHER" id="PTHR47635:SF2">
    <property type="entry name" value="LAMG-LIKE JELLYROLL FOLD DOMAIN-CONTAINING PROTEIN"/>
    <property type="match status" value="1"/>
</dbReference>
<dbReference type="PANTHER" id="PTHR47635">
    <property type="entry name" value="CUB DOMAIN-CONTAINING PROTEIN"/>
    <property type="match status" value="1"/>
</dbReference>
<dbReference type="Gene3D" id="2.60.120.200">
    <property type="match status" value="1"/>
</dbReference>
<dbReference type="InterPro" id="IPR006558">
    <property type="entry name" value="LamG-like"/>
</dbReference>
<dbReference type="AlphaFoldDB" id="A0AAW6U0F9"/>
<sequence length="769" mass="82883">MRSQAVSLAVVFLAGFVGLGVSSAEVNPDAIVATWLFDEGGGGMAADSSGNGYDADLHGNPAWVEGRHGSALEFDGGSYLEVRGSSENLSFGGAAPFSIVAWVKNQGGGTIVSKFNGGIVGAYILSLGAGGLVTFHREVEPWAYSGSRALPSNEFGHVAVAYDGAVMRIYVNGDLDAEQDRGPQNTDTVTPVLIGAQLTGGTPSGFFTGVLDEVALFDVALTAAEISEAMKGLTPSKATLPSPQDGAVDVPRDTSLSWKAAGTAATHDVYFGTNREDVNAAGTGAPLGVLVSRGQTETTYAPPDVLTYGATCFWRIDEVNGAPDYTVFKGNVWSFTVEPFAYPIRNITATSNVTSGEGQGPENTVNGSGLNADDEHSIESTDMWLVGPGDEAVYIQYQFDGIYRLHEMLVWNYNVQFEPILGFGLKDVTIEYSEDGEDWTALGDVEFAKATAKATYTANTIVDFNGKVARFVRLRVHSNWGTMSQYGLSEVRFLFIPTQAREPQPPDGRSDVDVSVILSWRMGREAISHEVYFGTSPDELPLVALLDRAVFTPGVMDFGTTYYWRVDEIIDATWAGNLWSFTTREYALIEDFESYTDNIEAGEAIFDTWLDGWVNDTGSTVGYLDAPFAERTIVHSGRQSMPLQYDNSIAPFYSEAERIFDAPQDWTVGAADSLRLHFRGDETNSAQTLYAMVRDSSGQTATVSHTDAEALLLTEWQQWRIPYSDLGDVNLSRVSAMVIGVGSRTSPAAGGAGIVYIDDIDYGKPVATE</sequence>
<feature type="domain" description="LamG-like jellyroll fold" evidence="3">
    <location>
        <begin position="95"/>
        <end position="224"/>
    </location>
</feature>
<dbReference type="SUPFAM" id="SSF49785">
    <property type="entry name" value="Galactose-binding domain-like"/>
    <property type="match status" value="1"/>
</dbReference>
<dbReference type="RefSeq" id="WP_349245795.1">
    <property type="nucleotide sequence ID" value="NZ_JASCXX010000019.1"/>
</dbReference>
<comment type="caution">
    <text evidence="4">The sequence shown here is derived from an EMBL/GenBank/DDBJ whole genome shotgun (WGS) entry which is preliminary data.</text>
</comment>
<dbReference type="InterPro" id="IPR000421">
    <property type="entry name" value="FA58C"/>
</dbReference>
<dbReference type="InterPro" id="IPR008979">
    <property type="entry name" value="Galactose-bd-like_sf"/>
</dbReference>
<keyword evidence="5" id="KW-1185">Reference proteome</keyword>
<evidence type="ECO:0000256" key="1">
    <source>
        <dbReference type="ARBA" id="ARBA00022729"/>
    </source>
</evidence>
<dbReference type="InterPro" id="IPR013320">
    <property type="entry name" value="ConA-like_dom_sf"/>
</dbReference>
<gene>
    <name evidence="4" type="ORF">QJ522_15090</name>
</gene>
<dbReference type="Gene3D" id="2.60.120.430">
    <property type="entry name" value="Galactose-binding lectin"/>
    <property type="match status" value="1"/>
</dbReference>
<organism evidence="4 5">
    <name type="scientific">Anaerobaca lacustris</name>
    <dbReference type="NCBI Taxonomy" id="3044600"/>
    <lineage>
        <taxon>Bacteria</taxon>
        <taxon>Pseudomonadati</taxon>
        <taxon>Planctomycetota</taxon>
        <taxon>Phycisphaerae</taxon>
        <taxon>Sedimentisphaerales</taxon>
        <taxon>Anaerobacaceae</taxon>
        <taxon>Anaerobaca</taxon>
    </lineage>
</organism>
<evidence type="ECO:0000313" key="4">
    <source>
        <dbReference type="EMBL" id="MDI6450385.1"/>
    </source>
</evidence>
<dbReference type="Gene3D" id="2.60.40.10">
    <property type="entry name" value="Immunoglobulins"/>
    <property type="match status" value="1"/>
</dbReference>
<reference evidence="4" key="1">
    <citation type="submission" date="2023-05" db="EMBL/GenBank/DDBJ databases">
        <title>Anaerotaeda fermentans gen. nov., sp. nov., a novel anaerobic planctomycete of the new family within the order Sedimentisphaerales isolated from Taman Peninsula, Russia.</title>
        <authorList>
            <person name="Khomyakova M.A."/>
            <person name="Merkel A.Y."/>
            <person name="Slobodkin A.I."/>
        </authorList>
    </citation>
    <scope>NUCLEOTIDE SEQUENCE</scope>
    <source>
        <strain evidence="4">M17dextr</strain>
    </source>
</reference>
<evidence type="ECO:0000313" key="5">
    <source>
        <dbReference type="Proteomes" id="UP001431776"/>
    </source>
</evidence>
<accession>A0AAW6U0F9</accession>
<keyword evidence="2" id="KW-1015">Disulfide bond</keyword>
<dbReference type="Proteomes" id="UP001431776">
    <property type="component" value="Unassembled WGS sequence"/>
</dbReference>
<dbReference type="SUPFAM" id="SSF49899">
    <property type="entry name" value="Concanavalin A-like lectins/glucanases"/>
    <property type="match status" value="1"/>
</dbReference>
<proteinExistence type="predicted"/>
<dbReference type="Gene3D" id="2.60.120.260">
    <property type="entry name" value="Galactose-binding domain-like"/>
    <property type="match status" value="1"/>
</dbReference>
<dbReference type="Pfam" id="PF13385">
    <property type="entry name" value="Laminin_G_3"/>
    <property type="match status" value="1"/>
</dbReference>
<keyword evidence="1" id="KW-0732">Signal</keyword>
<dbReference type="SMART" id="SM00560">
    <property type="entry name" value="LamGL"/>
    <property type="match status" value="1"/>
</dbReference>
<dbReference type="Pfam" id="PF00754">
    <property type="entry name" value="F5_F8_type_C"/>
    <property type="match status" value="1"/>
</dbReference>
<evidence type="ECO:0000259" key="3">
    <source>
        <dbReference type="SMART" id="SM00560"/>
    </source>
</evidence>
<name>A0AAW6U0F9_9BACT</name>